<dbReference type="InterPro" id="IPR033121">
    <property type="entry name" value="PEPTIDASE_A1"/>
</dbReference>
<dbReference type="InterPro" id="IPR023393">
    <property type="entry name" value="START-like_dom_sf"/>
</dbReference>
<name>A0ABY2H2S6_9HYPO</name>
<evidence type="ECO:0000259" key="2">
    <source>
        <dbReference type="PROSITE" id="PS51767"/>
    </source>
</evidence>
<dbReference type="GeneID" id="300577977"/>
<dbReference type="Gene3D" id="2.40.70.10">
    <property type="entry name" value="Acid Proteases"/>
    <property type="match status" value="1"/>
</dbReference>
<dbReference type="RefSeq" id="XP_073557891.1">
    <property type="nucleotide sequence ID" value="XM_073703527.1"/>
</dbReference>
<dbReference type="PANTHER" id="PTHR47966">
    <property type="entry name" value="BETA-SITE APP-CLEAVING ENZYME, ISOFORM A-RELATED"/>
    <property type="match status" value="1"/>
</dbReference>
<dbReference type="CDD" id="cd05471">
    <property type="entry name" value="pepsin_like"/>
    <property type="match status" value="1"/>
</dbReference>
<feature type="domain" description="Peptidase A1" evidence="2">
    <location>
        <begin position="41"/>
        <end position="393"/>
    </location>
</feature>
<reference evidence="3 4" key="1">
    <citation type="submission" date="2018-01" db="EMBL/GenBank/DDBJ databases">
        <title>Genome characterization of the sugarcane-associated fungus Trichoderma ghanense CCMA-1212 and their application in lignocelulose bioconversion.</title>
        <authorList>
            <person name="Steindorff A.S."/>
            <person name="Mendes T.D."/>
            <person name="Vilela E.S.D."/>
            <person name="Rodrigues D.S."/>
            <person name="Formighieri E.F."/>
            <person name="Melo I.S."/>
            <person name="Favaro L.C.L."/>
        </authorList>
    </citation>
    <scope>NUCLEOTIDE SEQUENCE [LARGE SCALE GENOMIC DNA]</scope>
    <source>
        <strain evidence="3 4">CCMA-1212</strain>
    </source>
</reference>
<dbReference type="EMBL" id="PPTA01000008">
    <property type="protein sequence ID" value="TFB01690.1"/>
    <property type="molecule type" value="Genomic_DNA"/>
</dbReference>
<dbReference type="Gene3D" id="3.30.530.20">
    <property type="match status" value="1"/>
</dbReference>
<dbReference type="SUPFAM" id="SSF50630">
    <property type="entry name" value="Acid proteases"/>
    <property type="match status" value="1"/>
</dbReference>
<accession>A0ABY2H2S6</accession>
<gene>
    <name evidence="3" type="ORF">CCMA1212_006298</name>
</gene>
<dbReference type="InterPro" id="IPR034164">
    <property type="entry name" value="Pepsin-like_dom"/>
</dbReference>
<sequence>MPSLSELLASLLPAGNVATSSNLPDGVIRVPLQRIMNQSFYGMEFEVGNPPQRSWLKIDTGSPTIGFVSPRSNLCLRPDAPCEALGTYDNLTSSTAVVAFPDGGYPNYSDGLLDGANGILVNDTLTQVNPFAGIMGLSAICFDSSCTVCPTLVQQLADQGIMQTRAFSIYLGENRPDAVGHLLIGGVDEAKREGPVFTQKLDKPWGMEYLSFTLDKDGKKTVWSMGPGNETDWDTGASYWGLPTDVFNAVAAELGCLKALARWRRTAMSPILSVSTKIEIAASPAAVRSVFLDFARYTQWQPGWNIQPADASKQPLDLKAGDGLKVNMNGNVHHPVVVWEGSLFGLAKGVHQFHFTPSETNPGNTTFTQGEDFRGLLITLSSPWWNSRKFDLGPWDKFNADLKSEVEKSLK</sequence>
<evidence type="ECO:0000313" key="3">
    <source>
        <dbReference type="EMBL" id="TFB01690.1"/>
    </source>
</evidence>
<comment type="similarity">
    <text evidence="1">Belongs to the peptidase A1 family.</text>
</comment>
<dbReference type="InterPro" id="IPR001461">
    <property type="entry name" value="Aspartic_peptidase_A1"/>
</dbReference>
<dbReference type="PROSITE" id="PS51767">
    <property type="entry name" value="PEPTIDASE_A1"/>
    <property type="match status" value="1"/>
</dbReference>
<proteinExistence type="inferred from homology"/>
<dbReference type="Pfam" id="PF00026">
    <property type="entry name" value="Asp"/>
    <property type="match status" value="1"/>
</dbReference>
<protein>
    <recommendedName>
        <fullName evidence="2">Peptidase A1 domain-containing protein</fullName>
    </recommendedName>
</protein>
<organism evidence="3 4">
    <name type="scientific">Trichoderma ghanense</name>
    <dbReference type="NCBI Taxonomy" id="65468"/>
    <lineage>
        <taxon>Eukaryota</taxon>
        <taxon>Fungi</taxon>
        <taxon>Dikarya</taxon>
        <taxon>Ascomycota</taxon>
        <taxon>Pezizomycotina</taxon>
        <taxon>Sordariomycetes</taxon>
        <taxon>Hypocreomycetidae</taxon>
        <taxon>Hypocreales</taxon>
        <taxon>Hypocreaceae</taxon>
        <taxon>Trichoderma</taxon>
    </lineage>
</organism>
<evidence type="ECO:0000313" key="4">
    <source>
        <dbReference type="Proteomes" id="UP001642720"/>
    </source>
</evidence>
<keyword evidence="4" id="KW-1185">Reference proteome</keyword>
<comment type="caution">
    <text evidence="3">The sequence shown here is derived from an EMBL/GenBank/DDBJ whole genome shotgun (WGS) entry which is preliminary data.</text>
</comment>
<evidence type="ECO:0000256" key="1">
    <source>
        <dbReference type="ARBA" id="ARBA00007447"/>
    </source>
</evidence>
<dbReference type="PANTHER" id="PTHR47966:SF51">
    <property type="entry name" value="BETA-SITE APP-CLEAVING ENZYME, ISOFORM A-RELATED"/>
    <property type="match status" value="1"/>
</dbReference>
<dbReference type="Proteomes" id="UP001642720">
    <property type="component" value="Unassembled WGS sequence"/>
</dbReference>
<dbReference type="InterPro" id="IPR021109">
    <property type="entry name" value="Peptidase_aspartic_dom_sf"/>
</dbReference>
<dbReference type="SUPFAM" id="SSF55961">
    <property type="entry name" value="Bet v1-like"/>
    <property type="match status" value="1"/>
</dbReference>